<name>A0ABN1R3I0_9ACTN</name>
<accession>A0ABN1R3I0</accession>
<evidence type="ECO:0000313" key="2">
    <source>
        <dbReference type="Proteomes" id="UP001500542"/>
    </source>
</evidence>
<gene>
    <name evidence="1" type="ORF">GCM10009554_52540</name>
</gene>
<evidence type="ECO:0000313" key="1">
    <source>
        <dbReference type="EMBL" id="GAA0951315.1"/>
    </source>
</evidence>
<comment type="caution">
    <text evidence="1">The sequence shown here is derived from an EMBL/GenBank/DDBJ whole genome shotgun (WGS) entry which is preliminary data.</text>
</comment>
<dbReference type="EMBL" id="BAAAHK010000013">
    <property type="protein sequence ID" value="GAA0951315.1"/>
    <property type="molecule type" value="Genomic_DNA"/>
</dbReference>
<organism evidence="1 2">
    <name type="scientific">Kribbella koreensis</name>
    <dbReference type="NCBI Taxonomy" id="57909"/>
    <lineage>
        <taxon>Bacteria</taxon>
        <taxon>Bacillati</taxon>
        <taxon>Actinomycetota</taxon>
        <taxon>Actinomycetes</taxon>
        <taxon>Propionibacteriales</taxon>
        <taxon>Kribbellaceae</taxon>
        <taxon>Kribbella</taxon>
    </lineage>
</organism>
<reference evidence="1 2" key="1">
    <citation type="journal article" date="2019" name="Int. J. Syst. Evol. Microbiol.">
        <title>The Global Catalogue of Microorganisms (GCM) 10K type strain sequencing project: providing services to taxonomists for standard genome sequencing and annotation.</title>
        <authorList>
            <consortium name="The Broad Institute Genomics Platform"/>
            <consortium name="The Broad Institute Genome Sequencing Center for Infectious Disease"/>
            <person name="Wu L."/>
            <person name="Ma J."/>
        </authorList>
    </citation>
    <scope>NUCLEOTIDE SEQUENCE [LARGE SCALE GENOMIC DNA]</scope>
    <source>
        <strain evidence="1 2">JCM 10977</strain>
    </source>
</reference>
<keyword evidence="2" id="KW-1185">Reference proteome</keyword>
<evidence type="ECO:0008006" key="3">
    <source>
        <dbReference type="Google" id="ProtNLM"/>
    </source>
</evidence>
<proteinExistence type="predicted"/>
<dbReference type="Proteomes" id="UP001500542">
    <property type="component" value="Unassembled WGS sequence"/>
</dbReference>
<protein>
    <recommendedName>
        <fullName evidence="3">Fibronectin type-III domain-containing protein</fullName>
    </recommendedName>
</protein>
<sequence>MTVAWADSTRQEVKVSWADSDAPNRITIEGVLSTSPSYVKFVAADAPNTWAIPVSAFPPDGNYKVSVGIGTSTGGMSSKLASSPVFDTSGPVRPSGASATPTGKGDVLIRWTVPPTPEDFSPHDPLDVPAKTQLYVPVVGRPGQPLRTAGPGTTSMRQVVKDLKPPYLFQLRAQNEWSTAVGGQISARSSTTEASIPAAAQYGLPIRIRGRSILQEVVCADEGSCVQQRTTMSGLPVVLLTQVTPHGRWTPAGRGKTTSGGHYEIPVVTSASRPYKVMTQDYSEIGSVASQSTSKARLTQTVTRIQTTGFLGGAMKKRGETVTAIVVVRPAMNTVVTFQSWNKVTRHWAGLRVPMRRGTAVVAFKVTQPGIFAYRFVIPKAMSLGRPLLGKTTQTLALSVR</sequence>